<keyword evidence="1" id="KW-0574">Periplasm</keyword>
<keyword evidence="1" id="KW-0732">Signal</keyword>
<dbReference type="Pfam" id="PF13174">
    <property type="entry name" value="TPR_6"/>
    <property type="match status" value="2"/>
</dbReference>
<keyword evidence="4" id="KW-1185">Reference proteome</keyword>
<dbReference type="InterPro" id="IPR034706">
    <property type="entry name" value="CpoB"/>
</dbReference>
<evidence type="ECO:0000256" key="2">
    <source>
        <dbReference type="SAM" id="MobiDB-lite"/>
    </source>
</evidence>
<dbReference type="InterPro" id="IPR019734">
    <property type="entry name" value="TPR_rpt"/>
</dbReference>
<dbReference type="Proteomes" id="UP001230156">
    <property type="component" value="Unassembled WGS sequence"/>
</dbReference>
<protein>
    <recommendedName>
        <fullName evidence="1">Cell division coordinator CpoB</fullName>
    </recommendedName>
</protein>
<feature type="coiled-coil region" evidence="1">
    <location>
        <begin position="28"/>
        <end position="112"/>
    </location>
</feature>
<keyword evidence="1" id="KW-0131">Cell cycle</keyword>
<name>A0ABU0YFL0_9PROT</name>
<comment type="function">
    <text evidence="1">Mediates coordination of peptidoglycan synthesis and outer membrane constriction during cell division.</text>
</comment>
<organism evidence="3 4">
    <name type="scientific">Dongia sedimenti</name>
    <dbReference type="NCBI Taxonomy" id="3064282"/>
    <lineage>
        <taxon>Bacteria</taxon>
        <taxon>Pseudomonadati</taxon>
        <taxon>Pseudomonadota</taxon>
        <taxon>Alphaproteobacteria</taxon>
        <taxon>Rhodospirillales</taxon>
        <taxon>Dongiaceae</taxon>
        <taxon>Dongia</taxon>
    </lineage>
</organism>
<gene>
    <name evidence="3" type="primary">ybgF</name>
    <name evidence="1" type="synonym">cpoB</name>
    <name evidence="3" type="ORF">Q8A70_02440</name>
</gene>
<dbReference type="Gene3D" id="1.25.40.10">
    <property type="entry name" value="Tetratricopeptide repeat domain"/>
    <property type="match status" value="1"/>
</dbReference>
<proteinExistence type="inferred from homology"/>
<evidence type="ECO:0000313" key="3">
    <source>
        <dbReference type="EMBL" id="MDQ7246502.1"/>
    </source>
</evidence>
<accession>A0ABU0YFL0</accession>
<keyword evidence="1" id="KW-0132">Cell division</keyword>
<evidence type="ECO:0000313" key="4">
    <source>
        <dbReference type="Proteomes" id="UP001230156"/>
    </source>
</evidence>
<feature type="region of interest" description="Disordered" evidence="2">
    <location>
        <begin position="129"/>
        <end position="206"/>
    </location>
</feature>
<comment type="subcellular location">
    <subcellularLocation>
        <location evidence="1">Periplasm</location>
    </subcellularLocation>
</comment>
<feature type="chain" id="PRO_5044906152" description="Cell division coordinator CpoB" evidence="1">
    <location>
        <begin position="33"/>
        <end position="362"/>
    </location>
</feature>
<dbReference type="Gene3D" id="1.20.5.1700">
    <property type="match status" value="1"/>
</dbReference>
<evidence type="ECO:0000256" key="1">
    <source>
        <dbReference type="HAMAP-Rule" id="MF_02066"/>
    </source>
</evidence>
<dbReference type="EMBL" id="JAUYVI010000001">
    <property type="protein sequence ID" value="MDQ7246502.1"/>
    <property type="molecule type" value="Genomic_DNA"/>
</dbReference>
<feature type="compositionally biased region" description="Low complexity" evidence="2">
    <location>
        <begin position="129"/>
        <end position="154"/>
    </location>
</feature>
<dbReference type="NCBIfam" id="TIGR02795">
    <property type="entry name" value="tol_pal_ybgF"/>
    <property type="match status" value="1"/>
</dbReference>
<dbReference type="SUPFAM" id="SSF48452">
    <property type="entry name" value="TPR-like"/>
    <property type="match status" value="1"/>
</dbReference>
<comment type="caution">
    <text evidence="3">The sequence shown here is derived from an EMBL/GenBank/DDBJ whole genome shotgun (WGS) entry which is preliminary data.</text>
</comment>
<dbReference type="HAMAP" id="MF_02066">
    <property type="entry name" value="CpoB"/>
    <property type="match status" value="1"/>
</dbReference>
<keyword evidence="1" id="KW-0175">Coiled coil</keyword>
<reference evidence="4" key="1">
    <citation type="submission" date="2023-08" db="EMBL/GenBank/DDBJ databases">
        <title>Rhodospirillaceae gen. nov., a novel taxon isolated from the Yangtze River Yuezi River estuary sludge.</title>
        <authorList>
            <person name="Ruan L."/>
        </authorList>
    </citation>
    <scope>NUCLEOTIDE SEQUENCE [LARGE SCALE GENOMIC DNA]</scope>
    <source>
        <strain evidence="4">R-7</strain>
    </source>
</reference>
<feature type="signal peptide" evidence="1">
    <location>
        <begin position="1"/>
        <end position="32"/>
    </location>
</feature>
<dbReference type="RefSeq" id="WP_379953892.1">
    <property type="nucleotide sequence ID" value="NZ_JAUYVI010000001.1"/>
</dbReference>
<dbReference type="InterPro" id="IPR011990">
    <property type="entry name" value="TPR-like_helical_dom_sf"/>
</dbReference>
<sequence length="362" mass="37155" precursor="true">MIRFEAFRSGRMLAGIAVAGLLAMAGSLPLHADEVDDLRAEVQQLKQQMNYLQNQIPGAGAGGSSGGGTIAAQQEVRMQQLSGQMSQLQGQIEQLGIKVDDLSGRLDRMQKDTEFRLGQLEQGGAGAAGAVAGAAPTGAPAAMPAAPAGGATVAEPTPLPQSADQMNTGGGLPGPEGTTQQLPQPTAPGTLGTISQNTPLPQAPAGAAEAAAAAAAQSQAAAVVNADPSSIQLPGNSPQEQYEYATGLLQRGAYPEAGLAFKAFVAQHPKDALAGNAQYWLGETYYAQSDYKNAAIAFAEGYQKYPKSSKAPDNLLKLGMSLGQTGRKADACTAFKQLGAQFPNASGAIKDRTARAQQRYGC</sequence>
<comment type="similarity">
    <text evidence="1">Belongs to the CpoB family.</text>
</comment>
<dbReference type="InterPro" id="IPR014162">
    <property type="entry name" value="CpoB_C"/>
</dbReference>